<accession>A0A9Q0LWD9</accession>
<sequence>MKLYAIGSVLFAVLTIGNCYYYNDEGTDVDGGHSLYSRSVKSPPPSPSRIKSYNPPSASRARMQSAPTKSLYQAPQRFEQQTYEQQSAVPMIQHDVVGRPEPYNFNYDVKDDYGNNQFRREDSDDTGTVRGSYGYTDSNGLYRVVDYVADENGFRASIRTNEPGLVEPSPATGEVQNPADVMLTAEPTPAHIREQQSRYTSSSSASASAGGSSYSSGGGGGGGISSSGGGGQSYDRIQQQRMPIRAGTKY</sequence>
<dbReference type="Proteomes" id="UP001142055">
    <property type="component" value="Chromosome 4"/>
</dbReference>
<dbReference type="PROSITE" id="PS00233">
    <property type="entry name" value="CHIT_BIND_RR_1"/>
    <property type="match status" value="1"/>
</dbReference>
<feature type="compositionally biased region" description="Low complexity" evidence="3">
    <location>
        <begin position="201"/>
        <end position="215"/>
    </location>
</feature>
<proteinExistence type="predicted"/>
<feature type="region of interest" description="Disordered" evidence="3">
    <location>
        <begin position="193"/>
        <end position="250"/>
    </location>
</feature>
<evidence type="ECO:0000256" key="2">
    <source>
        <dbReference type="PROSITE-ProRule" id="PRU00497"/>
    </source>
</evidence>
<dbReference type="PANTHER" id="PTHR10380:SF235">
    <property type="entry name" value="CUTICULAR PROTEIN 73D, ISOFORM B"/>
    <property type="match status" value="1"/>
</dbReference>
<feature type="region of interest" description="Disordered" evidence="3">
    <location>
        <begin position="33"/>
        <end position="71"/>
    </location>
</feature>
<evidence type="ECO:0000256" key="1">
    <source>
        <dbReference type="ARBA" id="ARBA00022460"/>
    </source>
</evidence>
<dbReference type="Pfam" id="PF00379">
    <property type="entry name" value="Chitin_bind_4"/>
    <property type="match status" value="1"/>
</dbReference>
<keyword evidence="1 2" id="KW-0193">Cuticle</keyword>
<name>A0A9Q0LWD9_BLOTA</name>
<dbReference type="InterPro" id="IPR031311">
    <property type="entry name" value="CHIT_BIND_RR_consensus"/>
</dbReference>
<feature type="signal peptide" evidence="4">
    <location>
        <begin position="1"/>
        <end position="19"/>
    </location>
</feature>
<dbReference type="PRINTS" id="PR00947">
    <property type="entry name" value="CUTICLE"/>
</dbReference>
<feature type="compositionally biased region" description="Gly residues" evidence="3">
    <location>
        <begin position="216"/>
        <end position="232"/>
    </location>
</feature>
<reference evidence="5" key="1">
    <citation type="submission" date="2022-12" db="EMBL/GenBank/DDBJ databases">
        <title>Genome assemblies of Blomia tropicalis.</title>
        <authorList>
            <person name="Cui Y."/>
        </authorList>
    </citation>
    <scope>NUCLEOTIDE SEQUENCE</scope>
    <source>
        <tissue evidence="5">Adult mites</tissue>
    </source>
</reference>
<evidence type="ECO:0000256" key="3">
    <source>
        <dbReference type="SAM" id="MobiDB-lite"/>
    </source>
</evidence>
<protein>
    <submittedName>
        <fullName evidence="5">Uncharacterized protein</fullName>
    </submittedName>
</protein>
<dbReference type="OrthoDB" id="6515429at2759"/>
<dbReference type="PROSITE" id="PS51155">
    <property type="entry name" value="CHIT_BIND_RR_2"/>
    <property type="match status" value="1"/>
</dbReference>
<feature type="chain" id="PRO_5040411248" evidence="4">
    <location>
        <begin position="20"/>
        <end position="250"/>
    </location>
</feature>
<keyword evidence="6" id="KW-1185">Reference proteome</keyword>
<evidence type="ECO:0000313" key="5">
    <source>
        <dbReference type="EMBL" id="KAJ6215733.1"/>
    </source>
</evidence>
<dbReference type="AlphaFoldDB" id="A0A9Q0LWD9"/>
<evidence type="ECO:0000313" key="6">
    <source>
        <dbReference type="Proteomes" id="UP001142055"/>
    </source>
</evidence>
<keyword evidence="4" id="KW-0732">Signal</keyword>
<gene>
    <name evidence="5" type="ORF">RDWZM_010233</name>
</gene>
<dbReference type="PANTHER" id="PTHR10380">
    <property type="entry name" value="CUTICLE PROTEIN"/>
    <property type="match status" value="1"/>
</dbReference>
<comment type="caution">
    <text evidence="5">The sequence shown here is derived from an EMBL/GenBank/DDBJ whole genome shotgun (WGS) entry which is preliminary data.</text>
</comment>
<dbReference type="InterPro" id="IPR050468">
    <property type="entry name" value="Cuticle_Struct_Prot"/>
</dbReference>
<dbReference type="GO" id="GO:0062129">
    <property type="term" value="C:chitin-based extracellular matrix"/>
    <property type="evidence" value="ECO:0007669"/>
    <property type="project" value="TreeGrafter"/>
</dbReference>
<dbReference type="GO" id="GO:0008010">
    <property type="term" value="F:structural constituent of chitin-based larval cuticle"/>
    <property type="evidence" value="ECO:0007669"/>
    <property type="project" value="TreeGrafter"/>
</dbReference>
<dbReference type="EMBL" id="JAPWDV010000004">
    <property type="protein sequence ID" value="KAJ6215733.1"/>
    <property type="molecule type" value="Genomic_DNA"/>
</dbReference>
<dbReference type="InterPro" id="IPR000618">
    <property type="entry name" value="Insect_cuticle"/>
</dbReference>
<evidence type="ECO:0000256" key="4">
    <source>
        <dbReference type="SAM" id="SignalP"/>
    </source>
</evidence>
<organism evidence="5 6">
    <name type="scientific">Blomia tropicalis</name>
    <name type="common">Mite</name>
    <dbReference type="NCBI Taxonomy" id="40697"/>
    <lineage>
        <taxon>Eukaryota</taxon>
        <taxon>Metazoa</taxon>
        <taxon>Ecdysozoa</taxon>
        <taxon>Arthropoda</taxon>
        <taxon>Chelicerata</taxon>
        <taxon>Arachnida</taxon>
        <taxon>Acari</taxon>
        <taxon>Acariformes</taxon>
        <taxon>Sarcoptiformes</taxon>
        <taxon>Astigmata</taxon>
        <taxon>Glycyphagoidea</taxon>
        <taxon>Echimyopodidae</taxon>
        <taxon>Blomia</taxon>
    </lineage>
</organism>